<dbReference type="PANTHER" id="PTHR30625:SF15">
    <property type="entry name" value="BIOPOLYMER TRANSPORT PROTEIN EXBB"/>
    <property type="match status" value="1"/>
</dbReference>
<dbReference type="RefSeq" id="WP_081796746.1">
    <property type="nucleotide sequence ID" value="NZ_JAEMUK010000024.1"/>
</dbReference>
<feature type="domain" description="MotA/TolQ/ExbB proton channel" evidence="10">
    <location>
        <begin position="81"/>
        <end position="178"/>
    </location>
</feature>
<evidence type="ECO:0000313" key="12">
    <source>
        <dbReference type="Proteomes" id="UP000623250"/>
    </source>
</evidence>
<evidence type="ECO:0000256" key="8">
    <source>
        <dbReference type="RuleBase" id="RU004057"/>
    </source>
</evidence>
<organism evidence="11 12">
    <name type="scientific">Rhodomicrobium udaipurense</name>
    <dbReference type="NCBI Taxonomy" id="1202716"/>
    <lineage>
        <taxon>Bacteria</taxon>
        <taxon>Pseudomonadati</taxon>
        <taxon>Pseudomonadota</taxon>
        <taxon>Alphaproteobacteria</taxon>
        <taxon>Hyphomicrobiales</taxon>
        <taxon>Hyphomicrobiaceae</taxon>
        <taxon>Rhodomicrobium</taxon>
    </lineage>
</organism>
<dbReference type="PANTHER" id="PTHR30625">
    <property type="entry name" value="PROTEIN TOLQ"/>
    <property type="match status" value="1"/>
</dbReference>
<feature type="transmembrane region" description="Helical" evidence="9">
    <location>
        <begin position="148"/>
        <end position="168"/>
    </location>
</feature>
<evidence type="ECO:0000259" key="10">
    <source>
        <dbReference type="Pfam" id="PF01618"/>
    </source>
</evidence>
<dbReference type="Pfam" id="PF01618">
    <property type="entry name" value="MotA_ExbB"/>
    <property type="match status" value="1"/>
</dbReference>
<dbReference type="EMBL" id="JAEMUK010000024">
    <property type="protein sequence ID" value="MBJ7544001.1"/>
    <property type="molecule type" value="Genomic_DNA"/>
</dbReference>
<comment type="similarity">
    <text evidence="8">Belongs to the exbB/tolQ family.</text>
</comment>
<dbReference type="GO" id="GO:0005886">
    <property type="term" value="C:plasma membrane"/>
    <property type="evidence" value="ECO:0007669"/>
    <property type="project" value="UniProtKB-SubCell"/>
</dbReference>
<keyword evidence="5 8" id="KW-0653">Protein transport</keyword>
<evidence type="ECO:0000256" key="6">
    <source>
        <dbReference type="ARBA" id="ARBA00022989"/>
    </source>
</evidence>
<evidence type="ECO:0000256" key="1">
    <source>
        <dbReference type="ARBA" id="ARBA00004651"/>
    </source>
</evidence>
<evidence type="ECO:0000256" key="7">
    <source>
        <dbReference type="ARBA" id="ARBA00023136"/>
    </source>
</evidence>
<evidence type="ECO:0000256" key="9">
    <source>
        <dbReference type="SAM" id="Phobius"/>
    </source>
</evidence>
<keyword evidence="7 9" id="KW-0472">Membrane</keyword>
<dbReference type="Proteomes" id="UP000623250">
    <property type="component" value="Unassembled WGS sequence"/>
</dbReference>
<evidence type="ECO:0000313" key="11">
    <source>
        <dbReference type="EMBL" id="MBJ7544001.1"/>
    </source>
</evidence>
<dbReference type="InterPro" id="IPR002898">
    <property type="entry name" value="MotA_ExbB_proton_chnl"/>
</dbReference>
<dbReference type="AlphaFoldDB" id="A0A8I1KKC8"/>
<keyword evidence="4 9" id="KW-0812">Transmembrane</keyword>
<protein>
    <submittedName>
        <fullName evidence="11">MotA/TolQ/ExbB proton channel family protein</fullName>
    </submittedName>
</protein>
<keyword evidence="2 8" id="KW-0813">Transport</keyword>
<dbReference type="InterPro" id="IPR050790">
    <property type="entry name" value="ExbB/TolQ_transport"/>
</dbReference>
<feature type="transmembrane region" description="Helical" evidence="9">
    <location>
        <begin position="6"/>
        <end position="33"/>
    </location>
</feature>
<evidence type="ECO:0000256" key="3">
    <source>
        <dbReference type="ARBA" id="ARBA00022475"/>
    </source>
</evidence>
<evidence type="ECO:0000256" key="5">
    <source>
        <dbReference type="ARBA" id="ARBA00022927"/>
    </source>
</evidence>
<feature type="transmembrane region" description="Helical" evidence="9">
    <location>
        <begin position="105"/>
        <end position="128"/>
    </location>
</feature>
<accession>A0A8I1KKC8</accession>
<dbReference type="GO" id="GO:0017038">
    <property type="term" value="P:protein import"/>
    <property type="evidence" value="ECO:0007669"/>
    <property type="project" value="TreeGrafter"/>
</dbReference>
<keyword evidence="3" id="KW-1003">Cell membrane</keyword>
<keyword evidence="12" id="KW-1185">Reference proteome</keyword>
<comment type="caution">
    <text evidence="11">The sequence shown here is derived from an EMBL/GenBank/DDBJ whole genome shotgun (WGS) entry which is preliminary data.</text>
</comment>
<keyword evidence="6 9" id="KW-1133">Transmembrane helix</keyword>
<evidence type="ECO:0000256" key="2">
    <source>
        <dbReference type="ARBA" id="ARBA00022448"/>
    </source>
</evidence>
<comment type="subcellular location">
    <subcellularLocation>
        <location evidence="1">Cell membrane</location>
        <topology evidence="1">Multi-pass membrane protein</topology>
    </subcellularLocation>
    <subcellularLocation>
        <location evidence="8">Membrane</location>
        <topology evidence="8">Multi-pass membrane protein</topology>
    </subcellularLocation>
</comment>
<proteinExistence type="inferred from homology"/>
<reference evidence="11 12" key="1">
    <citation type="submission" date="2020-12" db="EMBL/GenBank/DDBJ databases">
        <title>Revised draft genomes of Rhodomicrobium vannielii ATCC 17100 and Rhodomicrobium udaipurense JA643.</title>
        <authorList>
            <person name="Conners E.M."/>
            <person name="Davenport E.J."/>
            <person name="Bose A."/>
        </authorList>
    </citation>
    <scope>NUCLEOTIDE SEQUENCE [LARGE SCALE GENOMIC DNA]</scope>
    <source>
        <strain evidence="11 12">JA643</strain>
    </source>
</reference>
<gene>
    <name evidence="11" type="ORF">JDN41_10585</name>
</gene>
<name>A0A8I1KKC8_9HYPH</name>
<evidence type="ECO:0000256" key="4">
    <source>
        <dbReference type="ARBA" id="ARBA00022692"/>
    </source>
</evidence>
<sequence>MNIDTAYFHELCITILYGSVVVLTFVVVERLVYYGLLALRTRKLGAVIHGSGPVPATVFRSRDLLTRSLATYVGAVRSPGATRDALEDLSASLFIRVSGKVEARLWVLDTIVTAAPLLGLLGTILGIMDTFNALSSGGISDPAAVSRGIAAALVATAVGIGTALYALLGLNLLHRVEGHLNDEFKRLILGSQSLPESEVRIALNAAQTDHVGEGGATLRTAMQET</sequence>